<gene>
    <name evidence="2" type="ORF">NFG57_08590</name>
</gene>
<feature type="transmembrane region" description="Helical" evidence="1">
    <location>
        <begin position="277"/>
        <end position="298"/>
    </location>
</feature>
<feature type="transmembrane region" description="Helical" evidence="1">
    <location>
        <begin position="249"/>
        <end position="270"/>
    </location>
</feature>
<feature type="transmembrane region" description="Helical" evidence="1">
    <location>
        <begin position="12"/>
        <end position="33"/>
    </location>
</feature>
<proteinExistence type="predicted"/>
<keyword evidence="1" id="KW-0812">Transmembrane</keyword>
<evidence type="ECO:0008006" key="3">
    <source>
        <dbReference type="Google" id="ProtNLM"/>
    </source>
</evidence>
<evidence type="ECO:0000256" key="1">
    <source>
        <dbReference type="SAM" id="Phobius"/>
    </source>
</evidence>
<feature type="transmembrane region" description="Helical" evidence="1">
    <location>
        <begin position="111"/>
        <end position="142"/>
    </location>
</feature>
<feature type="transmembrane region" description="Helical" evidence="1">
    <location>
        <begin position="212"/>
        <end position="229"/>
    </location>
</feature>
<feature type="transmembrane region" description="Helical" evidence="1">
    <location>
        <begin position="84"/>
        <end position="104"/>
    </location>
</feature>
<dbReference type="RefSeq" id="WP_348815933.1">
    <property type="nucleotide sequence ID" value="NZ_CP098828.1"/>
</dbReference>
<evidence type="ECO:0000313" key="2">
    <source>
        <dbReference type="EMBL" id="XBO76800.1"/>
    </source>
</evidence>
<dbReference type="AlphaFoldDB" id="A0AAU7KZ25"/>
<feature type="transmembrane region" description="Helical" evidence="1">
    <location>
        <begin position="342"/>
        <end position="361"/>
    </location>
</feature>
<accession>A0AAU7KZ25</accession>
<keyword evidence="1" id="KW-0472">Membrane</keyword>
<sequence>MAYGKIKTFNCFLLLIMSFLVGVSFWIFSRFTVDDAFITWRYGKNLVEQGVWGYNPVHFDLTQAYTNPIYAVVSIIPELLDLDVVLFFKISSLACIAIFAFWFYRKTKMSVFVAFVYAIPATFIHAFSGLETFLYVCLLTVFFVSLIEDDFFKIILYSLALFMTRPESWILLALVPFYFALPRKLDELSLVKDFRFLTSILLCFDCYRLKRALIAFFLLAVPMAFYFSFHKIYFGYALPNTFYVKSGGGFHLLNFLYFSFVAFPIFGILLVGKHRAFLTASLFFFAVIFSYSTSTLMMNYIDRFAFHIIFPSCFILVYIGTNFFDYNRSDFRVGCCKWWKGICSRSVLISIAFFWFFVFFVKNFSVTSLVHIANYYPRALDAHAQLGKAIAVEADEQGIDSMSMGDAGMAAYHAGITSYDNIGLGSSLVAHEGVNQNTLDAYEPEVIVFHAWPTSIMFSSNGQDKIYSWAEDRGYRHICQVYWKSNYTLNVYSKYEVNNIESVCESSRIANDVDDSLYIIRNASVAPWIYWKG</sequence>
<feature type="transmembrane region" description="Helical" evidence="1">
    <location>
        <begin position="154"/>
        <end position="181"/>
    </location>
</feature>
<keyword evidence="1" id="KW-1133">Transmembrane helix</keyword>
<name>A0AAU7KZ25_9GAMM</name>
<organism evidence="2">
    <name type="scientific">Halomonas sp. H10-59</name>
    <dbReference type="NCBI Taxonomy" id="2950874"/>
    <lineage>
        <taxon>Bacteria</taxon>
        <taxon>Pseudomonadati</taxon>
        <taxon>Pseudomonadota</taxon>
        <taxon>Gammaproteobacteria</taxon>
        <taxon>Oceanospirillales</taxon>
        <taxon>Halomonadaceae</taxon>
        <taxon>Halomonas</taxon>
    </lineage>
</organism>
<reference evidence="2" key="1">
    <citation type="submission" date="2022-06" db="EMBL/GenBank/DDBJ databases">
        <title>A novel DMS-producing enzyme.</title>
        <authorList>
            <person name="Zhang Y."/>
        </authorList>
    </citation>
    <scope>NUCLEOTIDE SEQUENCE</scope>
    <source>
        <strain evidence="2">H10-59</strain>
    </source>
</reference>
<dbReference type="EMBL" id="CP098828">
    <property type="protein sequence ID" value="XBO76800.1"/>
    <property type="molecule type" value="Genomic_DNA"/>
</dbReference>
<feature type="transmembrane region" description="Helical" evidence="1">
    <location>
        <begin position="304"/>
        <end position="321"/>
    </location>
</feature>
<protein>
    <recommendedName>
        <fullName evidence="3">Glycosyltransferase RgtA/B/C/D-like domain-containing protein</fullName>
    </recommendedName>
</protein>